<evidence type="ECO:0000313" key="9">
    <source>
        <dbReference type="EMBL" id="JAT48663.1"/>
    </source>
</evidence>
<dbReference type="EMBL" id="GDJX01019273">
    <property type="protein sequence ID" value="JAT48663.1"/>
    <property type="molecule type" value="Transcribed_RNA"/>
</dbReference>
<name>A0A1D1Y204_9ARAE</name>
<keyword evidence="5" id="KW-0269">Exonuclease</keyword>
<dbReference type="SUPFAM" id="SSF53098">
    <property type="entry name" value="Ribonuclease H-like"/>
    <property type="match status" value="1"/>
</dbReference>
<evidence type="ECO:0000256" key="7">
    <source>
        <dbReference type="ARBA" id="ARBA00025769"/>
    </source>
</evidence>
<protein>
    <submittedName>
        <fullName evidence="9">DNA polymerase III polC-type</fullName>
    </submittedName>
</protein>
<dbReference type="GO" id="GO:0008296">
    <property type="term" value="F:3'-5'-DNA exonuclease activity"/>
    <property type="evidence" value="ECO:0007669"/>
    <property type="project" value="TreeGrafter"/>
</dbReference>
<keyword evidence="4" id="KW-0378">Hydrolase</keyword>
<dbReference type="PANTHER" id="PTHR13058">
    <property type="entry name" value="THREE PRIME REPAIR EXONUCLEASE 1, 2"/>
    <property type="match status" value="1"/>
</dbReference>
<evidence type="ECO:0000259" key="8">
    <source>
        <dbReference type="SMART" id="SM00479"/>
    </source>
</evidence>
<dbReference type="GO" id="GO:0046872">
    <property type="term" value="F:metal ion binding"/>
    <property type="evidence" value="ECO:0007669"/>
    <property type="project" value="UniProtKB-KW"/>
</dbReference>
<keyword evidence="6" id="KW-0460">Magnesium</keyword>
<dbReference type="InterPro" id="IPR036397">
    <property type="entry name" value="RNaseH_sf"/>
</dbReference>
<dbReference type="Gene3D" id="3.30.420.10">
    <property type="entry name" value="Ribonuclease H-like superfamily/Ribonuclease H"/>
    <property type="match status" value="1"/>
</dbReference>
<keyword evidence="2" id="KW-0540">Nuclease</keyword>
<evidence type="ECO:0000256" key="4">
    <source>
        <dbReference type="ARBA" id="ARBA00022801"/>
    </source>
</evidence>
<evidence type="ECO:0000256" key="5">
    <source>
        <dbReference type="ARBA" id="ARBA00022839"/>
    </source>
</evidence>
<keyword evidence="3" id="KW-0479">Metal-binding</keyword>
<comment type="cofactor">
    <cofactor evidence="1">
        <name>Mg(2+)</name>
        <dbReference type="ChEBI" id="CHEBI:18420"/>
    </cofactor>
</comment>
<dbReference type="Pfam" id="PF00929">
    <property type="entry name" value="RNase_T"/>
    <property type="match status" value="1"/>
</dbReference>
<evidence type="ECO:0000256" key="3">
    <source>
        <dbReference type="ARBA" id="ARBA00022723"/>
    </source>
</evidence>
<dbReference type="InterPro" id="IPR040393">
    <property type="entry name" value="TREX1/2"/>
</dbReference>
<dbReference type="AlphaFoldDB" id="A0A1D1Y204"/>
<reference evidence="9" key="1">
    <citation type="submission" date="2015-07" db="EMBL/GenBank/DDBJ databases">
        <title>Transcriptome Assembly of Anthurium amnicola.</title>
        <authorList>
            <person name="Suzuki J."/>
        </authorList>
    </citation>
    <scope>NUCLEOTIDE SEQUENCE</scope>
</reference>
<dbReference type="GO" id="GO:0003676">
    <property type="term" value="F:nucleic acid binding"/>
    <property type="evidence" value="ECO:0007669"/>
    <property type="project" value="InterPro"/>
</dbReference>
<dbReference type="GO" id="GO:0006308">
    <property type="term" value="P:DNA catabolic process"/>
    <property type="evidence" value="ECO:0007669"/>
    <property type="project" value="TreeGrafter"/>
</dbReference>
<dbReference type="InterPro" id="IPR012337">
    <property type="entry name" value="RNaseH-like_sf"/>
</dbReference>
<organism evidence="9">
    <name type="scientific">Anthurium amnicola</name>
    <dbReference type="NCBI Taxonomy" id="1678845"/>
    <lineage>
        <taxon>Eukaryota</taxon>
        <taxon>Viridiplantae</taxon>
        <taxon>Streptophyta</taxon>
        <taxon>Embryophyta</taxon>
        <taxon>Tracheophyta</taxon>
        <taxon>Spermatophyta</taxon>
        <taxon>Magnoliopsida</taxon>
        <taxon>Liliopsida</taxon>
        <taxon>Araceae</taxon>
        <taxon>Pothoideae</taxon>
        <taxon>Potheae</taxon>
        <taxon>Anthurium</taxon>
    </lineage>
</organism>
<dbReference type="InterPro" id="IPR013520">
    <property type="entry name" value="Ribonucl_H"/>
</dbReference>
<dbReference type="CDD" id="cd06127">
    <property type="entry name" value="DEDDh"/>
    <property type="match status" value="1"/>
</dbReference>
<sequence length="313" mass="35395">MSLSGIWSGNFHQLRNSFGSTFGCKLFRVQTTVISERPVGSRRCKLQPIIRKVGGRYQKPESNKPSSDDLKLLGGSVRSSTSLSINKSDDDFKNIHYYNIQQKIVEANAVEWPAVVLVFDIETTGFGPKGRIIEFAIRDLFGGKNSTFQTLVNPQKVVLNSDVHGITTRMVNRPEVPRMEDFIPILIKFVRSRQIPGKPVILVAHNGRRFDVPFLVNEFRRCAMEVPSDWLFLDTLYLARRLVKPDGTKLPSVSLNALREFFEIVLDGQAHRAMHDVMVLSLVLQHISFRLKISVAEFMPETFRASDVGKCSS</sequence>
<evidence type="ECO:0000256" key="2">
    <source>
        <dbReference type="ARBA" id="ARBA00022722"/>
    </source>
</evidence>
<proteinExistence type="inferred from homology"/>
<dbReference type="SMART" id="SM00479">
    <property type="entry name" value="EXOIII"/>
    <property type="match status" value="1"/>
</dbReference>
<dbReference type="PANTHER" id="PTHR13058:SF19">
    <property type="entry name" value="LD40940P"/>
    <property type="match status" value="1"/>
</dbReference>
<gene>
    <name evidence="9" type="primary">polC_5</name>
    <name evidence="9" type="ORF">g.31804</name>
</gene>
<comment type="similarity">
    <text evidence="7">Belongs to the exonuclease superfamily. TREX family.</text>
</comment>
<evidence type="ECO:0000256" key="6">
    <source>
        <dbReference type="ARBA" id="ARBA00022842"/>
    </source>
</evidence>
<evidence type="ECO:0000256" key="1">
    <source>
        <dbReference type="ARBA" id="ARBA00001946"/>
    </source>
</evidence>
<accession>A0A1D1Y204</accession>
<dbReference type="GO" id="GO:0005737">
    <property type="term" value="C:cytoplasm"/>
    <property type="evidence" value="ECO:0007669"/>
    <property type="project" value="TreeGrafter"/>
</dbReference>
<feature type="domain" description="Exonuclease" evidence="8">
    <location>
        <begin position="115"/>
        <end position="293"/>
    </location>
</feature>